<dbReference type="HOGENOM" id="CLU_821119_0_0_7"/>
<feature type="chain" id="PRO_5004525656" evidence="1">
    <location>
        <begin position="31"/>
        <end position="338"/>
    </location>
</feature>
<protein>
    <submittedName>
        <fullName evidence="2">Uncharacterized protein</fullName>
    </submittedName>
</protein>
<dbReference type="Proteomes" id="UP000014803">
    <property type="component" value="Chromosome"/>
</dbReference>
<proteinExistence type="predicted"/>
<dbReference type="STRING" id="1254432.SCE1572_06725"/>
<name>S4XM20_SORCE</name>
<dbReference type="PATRIC" id="fig|1254432.3.peg.1494"/>
<evidence type="ECO:0000256" key="1">
    <source>
        <dbReference type="SAM" id="SignalP"/>
    </source>
</evidence>
<keyword evidence="1" id="KW-0732">Signal</keyword>
<sequence>MRNTIKQSRRAGAATALVALCTSGVAAAQAAPQEFEVRYTAAASGGTELAPMPSIALTPKANEPISPDLAAQLTEAVDAAVHSAEDGDRFAVTTRPAAADVHWSYSALTQPRSANRDLTEPYLRNLLACLYSLEEDSVEVAALSLLLAGGILPGEVEREAARDGGRQMLDHWKSNRCRTRRNTLPFFEQNRADIRVATSGMLTDEFDAIVFNGQGLLDLIRSLYALFYHPGGLWASDRTARLGTLFVTAVDSAFLTTQEAESVAQTEFRTYWDWVLYVSANKPMISRSFLATVAERCVGSVDELSERFQLKRCVDGGDLDLVTLRARGNDYVAAQAGE</sequence>
<accession>S4XM20</accession>
<evidence type="ECO:0000313" key="2">
    <source>
        <dbReference type="EMBL" id="AGP34217.1"/>
    </source>
</evidence>
<evidence type="ECO:0000313" key="3">
    <source>
        <dbReference type="Proteomes" id="UP000014803"/>
    </source>
</evidence>
<reference evidence="2 3" key="1">
    <citation type="journal article" date="2013" name="Sci. Rep.">
        <title>Extraordinary expansion of a Sorangium cellulosum genome from an alkaline milieu.</title>
        <authorList>
            <person name="Han K."/>
            <person name="Li Z.F."/>
            <person name="Peng R."/>
            <person name="Zhu L.P."/>
            <person name="Zhou T."/>
            <person name="Wang L.G."/>
            <person name="Li S.G."/>
            <person name="Zhang X.B."/>
            <person name="Hu W."/>
            <person name="Wu Z.H."/>
            <person name="Qin N."/>
            <person name="Li Y.Z."/>
        </authorList>
    </citation>
    <scope>NUCLEOTIDE SEQUENCE [LARGE SCALE GENOMIC DNA]</scope>
    <source>
        <strain evidence="2 3">So0157-2</strain>
    </source>
</reference>
<dbReference type="AlphaFoldDB" id="S4XM20"/>
<gene>
    <name evidence="2" type="ORF">SCE1572_06725</name>
</gene>
<dbReference type="RefSeq" id="WP_020733334.1">
    <property type="nucleotide sequence ID" value="NC_021658.1"/>
</dbReference>
<feature type="signal peptide" evidence="1">
    <location>
        <begin position="1"/>
        <end position="30"/>
    </location>
</feature>
<organism evidence="2 3">
    <name type="scientific">Sorangium cellulosum So0157-2</name>
    <dbReference type="NCBI Taxonomy" id="1254432"/>
    <lineage>
        <taxon>Bacteria</taxon>
        <taxon>Pseudomonadati</taxon>
        <taxon>Myxococcota</taxon>
        <taxon>Polyangia</taxon>
        <taxon>Polyangiales</taxon>
        <taxon>Polyangiaceae</taxon>
        <taxon>Sorangium</taxon>
    </lineage>
</organism>
<dbReference type="EMBL" id="CP003969">
    <property type="protein sequence ID" value="AGP34217.1"/>
    <property type="molecule type" value="Genomic_DNA"/>
</dbReference>
<dbReference type="KEGG" id="scu:SCE1572_06725"/>